<protein>
    <submittedName>
        <fullName evidence="1">Uncharacterized protein</fullName>
    </submittedName>
</protein>
<dbReference type="EMBL" id="UEGW01000001">
    <property type="protein sequence ID" value="SRX93559.1"/>
    <property type="molecule type" value="Genomic_DNA"/>
</dbReference>
<evidence type="ECO:0000313" key="2">
    <source>
        <dbReference type="Proteomes" id="UP000252015"/>
    </source>
</evidence>
<sequence>MLAAVYLWKRYPTQIEADLAFRGIEIADWHQNARDNRGRMLLSSRKLLALLENLPDTSATKMAMAGREGDWPEWVEIVAKIHEEIALDVAGRYGKKEAQTFLSPKARVAYYRELEQAQKFMEEGIDDLATQFGWT</sequence>
<dbReference type="RefSeq" id="WP_113963539.1">
    <property type="nucleotide sequence ID" value="NZ_UEGW01000001.1"/>
</dbReference>
<reference evidence="1 2" key="1">
    <citation type="submission" date="2018-05" db="EMBL/GenBank/DDBJ databases">
        <authorList>
            <consortium name="IHU Genomes"/>
        </authorList>
    </citation>
    <scope>NUCLEOTIDE SEQUENCE [LARGE SCALE GENOMIC DNA]</scope>
    <source>
        <strain evidence="1 2">P7336</strain>
    </source>
</reference>
<dbReference type="Proteomes" id="UP000252015">
    <property type="component" value="Unassembled WGS sequence"/>
</dbReference>
<keyword evidence="2" id="KW-1185">Reference proteome</keyword>
<accession>A0A375YXF9</accession>
<gene>
    <name evidence="1" type="ORF">MSP7336_01798</name>
</gene>
<proteinExistence type="predicted"/>
<organism evidence="1 2">
    <name type="scientific">Mycobacterium shimoidei</name>
    <dbReference type="NCBI Taxonomy" id="29313"/>
    <lineage>
        <taxon>Bacteria</taxon>
        <taxon>Bacillati</taxon>
        <taxon>Actinomycetota</taxon>
        <taxon>Actinomycetes</taxon>
        <taxon>Mycobacteriales</taxon>
        <taxon>Mycobacteriaceae</taxon>
        <taxon>Mycobacterium</taxon>
    </lineage>
</organism>
<name>A0A375YXF9_MYCSH</name>
<dbReference type="AlphaFoldDB" id="A0A375YXF9"/>
<evidence type="ECO:0000313" key="1">
    <source>
        <dbReference type="EMBL" id="SRX93559.1"/>
    </source>
</evidence>